<keyword evidence="2" id="KW-1185">Reference proteome</keyword>
<dbReference type="RefSeq" id="WP_348386403.1">
    <property type="nucleotide sequence ID" value="NZ_CP134146.1"/>
</dbReference>
<dbReference type="PROSITE" id="PS51257">
    <property type="entry name" value="PROKAR_LIPOPROTEIN"/>
    <property type="match status" value="1"/>
</dbReference>
<name>A0ABY9TF53_9GAMM</name>
<protein>
    <recommendedName>
        <fullName evidence="3">DUF3012 domain-containing protein</fullName>
    </recommendedName>
</protein>
<evidence type="ECO:0008006" key="3">
    <source>
        <dbReference type="Google" id="ProtNLM"/>
    </source>
</evidence>
<evidence type="ECO:0000313" key="1">
    <source>
        <dbReference type="EMBL" id="WNC67239.1"/>
    </source>
</evidence>
<accession>A0ABY9TF53</accession>
<evidence type="ECO:0000313" key="2">
    <source>
        <dbReference type="Proteomes" id="UP001248581"/>
    </source>
</evidence>
<proteinExistence type="predicted"/>
<sequence>MKKLMLLSILLTLLACEAEKQKEKEEFNYRSCQITESNAPTYAEQMWDLNQCWNPNQTFESKEEALEWCANRVDDYLGSSGYSVSYEIAFSHCRS</sequence>
<reference evidence="2" key="1">
    <citation type="submission" date="2023-09" db="EMBL/GenBank/DDBJ databases">
        <authorList>
            <person name="Li S."/>
            <person name="Li X."/>
            <person name="Zhang C."/>
            <person name="Zhao Z."/>
        </authorList>
    </citation>
    <scope>NUCLEOTIDE SEQUENCE [LARGE SCALE GENOMIC DNA]</scope>
    <source>
        <strain evidence="2">SQ345</strain>
    </source>
</reference>
<dbReference type="Proteomes" id="UP001248581">
    <property type="component" value="Chromosome"/>
</dbReference>
<organism evidence="1 2">
    <name type="scientific">Thalassotalea nanhaiensis</name>
    <dbReference type="NCBI Taxonomy" id="3065648"/>
    <lineage>
        <taxon>Bacteria</taxon>
        <taxon>Pseudomonadati</taxon>
        <taxon>Pseudomonadota</taxon>
        <taxon>Gammaproteobacteria</taxon>
        <taxon>Alteromonadales</taxon>
        <taxon>Colwelliaceae</taxon>
        <taxon>Thalassotalea</taxon>
    </lineage>
</organism>
<gene>
    <name evidence="1" type="ORF">RI845_11995</name>
</gene>
<dbReference type="EMBL" id="CP134146">
    <property type="protein sequence ID" value="WNC67239.1"/>
    <property type="molecule type" value="Genomic_DNA"/>
</dbReference>